<keyword evidence="3" id="KW-1185">Reference proteome</keyword>
<reference evidence="2 3" key="1">
    <citation type="submission" date="2023-07" db="EMBL/GenBank/DDBJ databases">
        <title>Genomic Encyclopedia of Type Strains, Phase IV (KMG-IV): sequencing the most valuable type-strain genomes for metagenomic binning, comparative biology and taxonomic classification.</title>
        <authorList>
            <person name="Goeker M."/>
        </authorList>
    </citation>
    <scope>NUCLEOTIDE SEQUENCE [LARGE SCALE GENOMIC DNA]</scope>
    <source>
        <strain evidence="2 3">DSM 18695</strain>
    </source>
</reference>
<dbReference type="PANTHER" id="PTHR43433">
    <property type="entry name" value="HYDROLASE, ALPHA/BETA FOLD FAMILY PROTEIN"/>
    <property type="match status" value="1"/>
</dbReference>
<accession>A0ABU0IPD2</accession>
<name>A0ABU0IPD2_9CAUL</name>
<dbReference type="PRINTS" id="PR00111">
    <property type="entry name" value="ABHYDROLASE"/>
</dbReference>
<comment type="caution">
    <text evidence="2">The sequence shown here is derived from an EMBL/GenBank/DDBJ whole genome shotgun (WGS) entry which is preliminary data.</text>
</comment>
<proteinExistence type="predicted"/>
<dbReference type="Pfam" id="PF00561">
    <property type="entry name" value="Abhydrolase_1"/>
    <property type="match status" value="1"/>
</dbReference>
<organism evidence="2 3">
    <name type="scientific">Caulobacter ginsengisoli</name>
    <dbReference type="NCBI Taxonomy" id="400775"/>
    <lineage>
        <taxon>Bacteria</taxon>
        <taxon>Pseudomonadati</taxon>
        <taxon>Pseudomonadota</taxon>
        <taxon>Alphaproteobacteria</taxon>
        <taxon>Caulobacterales</taxon>
        <taxon>Caulobacteraceae</taxon>
        <taxon>Caulobacter</taxon>
    </lineage>
</organism>
<dbReference type="Gene3D" id="3.40.50.1820">
    <property type="entry name" value="alpha/beta hydrolase"/>
    <property type="match status" value="1"/>
</dbReference>
<dbReference type="EMBL" id="JAUSVS010000002">
    <property type="protein sequence ID" value="MDQ0463866.1"/>
    <property type="molecule type" value="Genomic_DNA"/>
</dbReference>
<feature type="domain" description="AB hydrolase-1" evidence="1">
    <location>
        <begin position="47"/>
        <end position="279"/>
    </location>
</feature>
<protein>
    <submittedName>
        <fullName evidence="2">Pimeloyl-ACP methyl ester carboxylesterase</fullName>
    </submittedName>
</protein>
<dbReference type="InterPro" id="IPR050471">
    <property type="entry name" value="AB_hydrolase"/>
</dbReference>
<sequence length="293" mass="31233">MHRRDILTLTAAGAAAAALPAPSSAKGAAPRSKTPDLFVRDWGEGRPVVFLAGWTLTSDTWGYVMQPLARQGLRTIAYDRRGHGGSADPGRGYDFDTLADDLKAVLERLDLKDVVLVAHSMGGGEAIRYFARHGGTRLSHLVLVAPATPCIMQKADNPMGVPAAALDQNRAVMARDFPAWMDANGGGFFTPDTSEGVKTWVKTQMQRTSLQALVECNRALCEADFRPELSKVSVPTLVLHGDKDASAPLDFTGRRTAAGIKGAKLVVYEGAPHGLFVSHAARLAADIAAFAKT</sequence>
<gene>
    <name evidence="2" type="ORF">QO010_001637</name>
</gene>
<dbReference type="SUPFAM" id="SSF53474">
    <property type="entry name" value="alpha/beta-Hydrolases"/>
    <property type="match status" value="1"/>
</dbReference>
<dbReference type="RefSeq" id="WP_307348097.1">
    <property type="nucleotide sequence ID" value="NZ_JAUSVS010000002.1"/>
</dbReference>
<evidence type="ECO:0000259" key="1">
    <source>
        <dbReference type="Pfam" id="PF00561"/>
    </source>
</evidence>
<evidence type="ECO:0000313" key="3">
    <source>
        <dbReference type="Proteomes" id="UP001228905"/>
    </source>
</evidence>
<dbReference type="InterPro" id="IPR029058">
    <property type="entry name" value="AB_hydrolase_fold"/>
</dbReference>
<dbReference type="Proteomes" id="UP001228905">
    <property type="component" value="Unassembled WGS sequence"/>
</dbReference>
<evidence type="ECO:0000313" key="2">
    <source>
        <dbReference type="EMBL" id="MDQ0463866.1"/>
    </source>
</evidence>
<dbReference type="PANTHER" id="PTHR43433:SF4">
    <property type="entry name" value="NON-HEME CHLOROPEROXIDASE-RELATED"/>
    <property type="match status" value="1"/>
</dbReference>
<dbReference type="InterPro" id="IPR000073">
    <property type="entry name" value="AB_hydrolase_1"/>
</dbReference>